<evidence type="ECO:0000256" key="1">
    <source>
        <dbReference type="SAM" id="MobiDB-lite"/>
    </source>
</evidence>
<reference evidence="2" key="2">
    <citation type="submission" date="2023-01" db="EMBL/GenBank/DDBJ databases">
        <authorList>
            <person name="Sun Q."/>
            <person name="Evtushenko L."/>
        </authorList>
    </citation>
    <scope>NUCLEOTIDE SEQUENCE</scope>
    <source>
        <strain evidence="2">VKM B-2555</strain>
    </source>
</reference>
<feature type="region of interest" description="Disordered" evidence="1">
    <location>
        <begin position="1"/>
        <end position="35"/>
    </location>
</feature>
<dbReference type="EMBL" id="BSFK01000005">
    <property type="protein sequence ID" value="GLK75968.1"/>
    <property type="molecule type" value="Genomic_DNA"/>
</dbReference>
<accession>A0A9W6JI54</accession>
<dbReference type="Proteomes" id="UP001143364">
    <property type="component" value="Unassembled WGS sequence"/>
</dbReference>
<dbReference type="AlphaFoldDB" id="A0A9W6JI54"/>
<name>A0A9W6JI54_9HYPH</name>
<comment type="caution">
    <text evidence="2">The sequence shown here is derived from an EMBL/GenBank/DDBJ whole genome shotgun (WGS) entry which is preliminary data.</text>
</comment>
<evidence type="ECO:0000313" key="2">
    <source>
        <dbReference type="EMBL" id="GLK75968.1"/>
    </source>
</evidence>
<reference evidence="2" key="1">
    <citation type="journal article" date="2014" name="Int. J. Syst. Evol. Microbiol.">
        <title>Complete genome sequence of Corynebacterium casei LMG S-19264T (=DSM 44701T), isolated from a smear-ripened cheese.</title>
        <authorList>
            <consortium name="US DOE Joint Genome Institute (JGI-PGF)"/>
            <person name="Walter F."/>
            <person name="Albersmeier A."/>
            <person name="Kalinowski J."/>
            <person name="Ruckert C."/>
        </authorList>
    </citation>
    <scope>NUCLEOTIDE SEQUENCE</scope>
    <source>
        <strain evidence="2">VKM B-2555</strain>
    </source>
</reference>
<organism evidence="2 3">
    <name type="scientific">Methylopila jiangsuensis</name>
    <dbReference type="NCBI Taxonomy" id="586230"/>
    <lineage>
        <taxon>Bacteria</taxon>
        <taxon>Pseudomonadati</taxon>
        <taxon>Pseudomonadota</taxon>
        <taxon>Alphaproteobacteria</taxon>
        <taxon>Hyphomicrobiales</taxon>
        <taxon>Methylopilaceae</taxon>
        <taxon>Methylopila</taxon>
    </lineage>
</organism>
<gene>
    <name evidence="2" type="ORF">GCM10008171_12220</name>
</gene>
<keyword evidence="3" id="KW-1185">Reference proteome</keyword>
<protein>
    <submittedName>
        <fullName evidence="2">Uncharacterized protein</fullName>
    </submittedName>
</protein>
<evidence type="ECO:0000313" key="3">
    <source>
        <dbReference type="Proteomes" id="UP001143364"/>
    </source>
</evidence>
<proteinExistence type="predicted"/>
<sequence length="73" mass="8045">MSRAIRDMRSNTVTGKAANTGLKGEDTVIAGDSPHAAGRRAAAAWTRTIRQARQGLKHDDLTRIDLIYIFYTD</sequence>